<dbReference type="InterPro" id="IPR050775">
    <property type="entry name" value="FAD-binding_Monooxygenases"/>
</dbReference>
<keyword evidence="4" id="KW-0274">FAD</keyword>
<evidence type="ECO:0000256" key="6">
    <source>
        <dbReference type="ARBA" id="ARBA00023002"/>
    </source>
</evidence>
<evidence type="ECO:0000256" key="3">
    <source>
        <dbReference type="ARBA" id="ARBA00022630"/>
    </source>
</evidence>
<dbReference type="OrthoDB" id="5168853at2"/>
<evidence type="ECO:0000256" key="2">
    <source>
        <dbReference type="ARBA" id="ARBA00010139"/>
    </source>
</evidence>
<name>A0A1V2I8M1_9ACTN</name>
<dbReference type="EMBL" id="MOMC01000038">
    <property type="protein sequence ID" value="ONH28752.1"/>
    <property type="molecule type" value="Genomic_DNA"/>
</dbReference>
<evidence type="ECO:0000256" key="4">
    <source>
        <dbReference type="ARBA" id="ARBA00022827"/>
    </source>
</evidence>
<accession>A0A1V2I8M1</accession>
<organism evidence="8 9">
    <name type="scientific">Pseudofrankia asymbiotica</name>
    <dbReference type="NCBI Taxonomy" id="1834516"/>
    <lineage>
        <taxon>Bacteria</taxon>
        <taxon>Bacillati</taxon>
        <taxon>Actinomycetota</taxon>
        <taxon>Actinomycetes</taxon>
        <taxon>Frankiales</taxon>
        <taxon>Frankiaceae</taxon>
        <taxon>Pseudofrankia</taxon>
    </lineage>
</organism>
<dbReference type="GO" id="GO:0004499">
    <property type="term" value="F:N,N-dimethylaniline monooxygenase activity"/>
    <property type="evidence" value="ECO:0007669"/>
    <property type="project" value="InterPro"/>
</dbReference>
<comment type="similarity">
    <text evidence="2">Belongs to the FAD-binding monooxygenase family.</text>
</comment>
<dbReference type="PANTHER" id="PTHR43098:SF3">
    <property type="entry name" value="L-ORNITHINE N(5)-MONOOXYGENASE-RELATED"/>
    <property type="match status" value="1"/>
</dbReference>
<keyword evidence="7 8" id="KW-0503">Monooxygenase</keyword>
<dbReference type="PANTHER" id="PTHR43098">
    <property type="entry name" value="L-ORNITHINE N(5)-MONOOXYGENASE-RELATED"/>
    <property type="match status" value="1"/>
</dbReference>
<evidence type="ECO:0000313" key="8">
    <source>
        <dbReference type="EMBL" id="ONH28752.1"/>
    </source>
</evidence>
<keyword evidence="9" id="KW-1185">Reference proteome</keyword>
<keyword evidence="6" id="KW-0560">Oxidoreductase</keyword>
<keyword evidence="3" id="KW-0285">Flavoprotein</keyword>
<comment type="caution">
    <text evidence="8">The sequence shown here is derived from an EMBL/GenBank/DDBJ whole genome shotgun (WGS) entry which is preliminary data.</text>
</comment>
<protein>
    <submittedName>
        <fullName evidence="8">Cyclohexanone monooxygenase</fullName>
    </submittedName>
</protein>
<dbReference type="GO" id="GO:0050661">
    <property type="term" value="F:NADP binding"/>
    <property type="evidence" value="ECO:0007669"/>
    <property type="project" value="InterPro"/>
</dbReference>
<comment type="cofactor">
    <cofactor evidence="1">
        <name>FAD</name>
        <dbReference type="ChEBI" id="CHEBI:57692"/>
    </cofactor>
</comment>
<dbReference type="SUPFAM" id="SSF51905">
    <property type="entry name" value="FAD/NAD(P)-binding domain"/>
    <property type="match status" value="3"/>
</dbReference>
<dbReference type="Proteomes" id="UP000188929">
    <property type="component" value="Unassembled WGS sequence"/>
</dbReference>
<evidence type="ECO:0000256" key="5">
    <source>
        <dbReference type="ARBA" id="ARBA00022857"/>
    </source>
</evidence>
<evidence type="ECO:0000256" key="1">
    <source>
        <dbReference type="ARBA" id="ARBA00001974"/>
    </source>
</evidence>
<sequence>MAARDRPRGSAGAEPYDAVVVGAGFSGLYLLHKLRGLGLRVRVLEAADQVGGTWLFNRYPGARCDIESIEYSYSFSAELEQEWNWTELLPGQREIEAYLNFVADRLDLRRDIQFETRVVAMTFDEDEASWLVETEAGERFVAPFVVAATGILSAPLAPDIPGLDTFAGTTLFSNRYPREGFDLTGKRVAIVGTGSTGVQAVPVVAEQADHLYVFQRSAAYTLPSPARSYEPGELAGLKARYDEIRAAQLTAHVGAARLSAFSVLVNMREFPSLLAASREEQLRAIEERGVTGALYWSDVMFDPEAGKLATALYGEAVARIVRDPETAASLTPTYPFGCKRPIIDQGYYETFNRENVTLVDLRKGAIQEITPTGIRTERGFYELDVILFATGFDALTGALTRIDVRGRGGALLRDFWSTEGAISYLGLQVAGFPNLFTIQGPGSPSAASNFVAAMEHHVEWIADAISAVRAGGHRTMEALPSAQAEWIDGITSLVAGSVVVHPDCNSWYNGANVPGKKRMYTTYPLGLPEYRRRCGEIAADGYAGFKLS</sequence>
<proteinExistence type="inferred from homology"/>
<dbReference type="AlphaFoldDB" id="A0A1V2I8M1"/>
<gene>
    <name evidence="8" type="ORF">BL253_19275</name>
</gene>
<dbReference type="Gene3D" id="3.50.50.60">
    <property type="entry name" value="FAD/NAD(P)-binding domain"/>
    <property type="match status" value="2"/>
</dbReference>
<evidence type="ECO:0000256" key="7">
    <source>
        <dbReference type="ARBA" id="ARBA00023033"/>
    </source>
</evidence>
<dbReference type="InterPro" id="IPR020946">
    <property type="entry name" value="Flavin_mOase-like"/>
</dbReference>
<dbReference type="STRING" id="1834516.BL253_19275"/>
<evidence type="ECO:0000313" key="9">
    <source>
        <dbReference type="Proteomes" id="UP000188929"/>
    </source>
</evidence>
<dbReference type="InterPro" id="IPR036188">
    <property type="entry name" value="FAD/NAD-bd_sf"/>
</dbReference>
<dbReference type="GO" id="GO:0050660">
    <property type="term" value="F:flavin adenine dinucleotide binding"/>
    <property type="evidence" value="ECO:0007669"/>
    <property type="project" value="InterPro"/>
</dbReference>
<keyword evidence="5" id="KW-0521">NADP</keyword>
<dbReference type="Pfam" id="PF00743">
    <property type="entry name" value="FMO-like"/>
    <property type="match status" value="1"/>
</dbReference>
<reference evidence="9" key="1">
    <citation type="submission" date="2016-10" db="EMBL/GenBank/DDBJ databases">
        <title>Frankia sp. NRRL B-16386 Genome sequencing.</title>
        <authorList>
            <person name="Ghodhbane-Gtari F."/>
            <person name="Swanson E."/>
            <person name="Gueddou A."/>
            <person name="Hezbri K."/>
            <person name="Ktari K."/>
            <person name="Nouioui I."/>
            <person name="Morris K."/>
            <person name="Simpson S."/>
            <person name="Abebe-Akele F."/>
            <person name="Thomas K."/>
            <person name="Gtari M."/>
            <person name="Tisa L.S."/>
        </authorList>
    </citation>
    <scope>NUCLEOTIDE SEQUENCE [LARGE SCALE GENOMIC DNA]</scope>
    <source>
        <strain evidence="9">NRRL B-16386</strain>
    </source>
</reference>
<dbReference type="RefSeq" id="WP_076818591.1">
    <property type="nucleotide sequence ID" value="NZ_MOMC01000038.1"/>
</dbReference>